<accession>A0A0C3S4V8</accession>
<keyword evidence="2" id="KW-1185">Reference proteome</keyword>
<dbReference type="AlphaFoldDB" id="A0A0C3S4V8"/>
<dbReference type="HOGENOM" id="CLU_3051125_0_0_1"/>
<evidence type="ECO:0000313" key="1">
    <source>
        <dbReference type="EMBL" id="KIP05247.1"/>
    </source>
</evidence>
<organism evidence="1 2">
    <name type="scientific">Phlebiopsis gigantea (strain 11061_1 CR5-6)</name>
    <name type="common">White-rot fungus</name>
    <name type="synonym">Peniophora gigantea</name>
    <dbReference type="NCBI Taxonomy" id="745531"/>
    <lineage>
        <taxon>Eukaryota</taxon>
        <taxon>Fungi</taxon>
        <taxon>Dikarya</taxon>
        <taxon>Basidiomycota</taxon>
        <taxon>Agaricomycotina</taxon>
        <taxon>Agaricomycetes</taxon>
        <taxon>Polyporales</taxon>
        <taxon>Phanerochaetaceae</taxon>
        <taxon>Phlebiopsis</taxon>
    </lineage>
</organism>
<dbReference type="Proteomes" id="UP000053257">
    <property type="component" value="Unassembled WGS sequence"/>
</dbReference>
<sequence>MPSILNFHLTTQHALHQVQHQWYGGDAARAVCVYATIRGCAHHPRYPEYCVGTT</sequence>
<evidence type="ECO:0000313" key="2">
    <source>
        <dbReference type="Proteomes" id="UP000053257"/>
    </source>
</evidence>
<protein>
    <submittedName>
        <fullName evidence="1">Uncharacterized protein</fullName>
    </submittedName>
</protein>
<proteinExistence type="predicted"/>
<dbReference type="EMBL" id="KN840549">
    <property type="protein sequence ID" value="KIP05247.1"/>
    <property type="molecule type" value="Genomic_DNA"/>
</dbReference>
<gene>
    <name evidence="1" type="ORF">PHLGIDRAFT_163936</name>
</gene>
<reference evidence="1 2" key="1">
    <citation type="journal article" date="2014" name="PLoS Genet.">
        <title>Analysis of the Phlebiopsis gigantea genome, transcriptome and secretome provides insight into its pioneer colonization strategies of wood.</title>
        <authorList>
            <person name="Hori C."/>
            <person name="Ishida T."/>
            <person name="Igarashi K."/>
            <person name="Samejima M."/>
            <person name="Suzuki H."/>
            <person name="Master E."/>
            <person name="Ferreira P."/>
            <person name="Ruiz-Duenas F.J."/>
            <person name="Held B."/>
            <person name="Canessa P."/>
            <person name="Larrondo L.F."/>
            <person name="Schmoll M."/>
            <person name="Druzhinina I.S."/>
            <person name="Kubicek C.P."/>
            <person name="Gaskell J.A."/>
            <person name="Kersten P."/>
            <person name="St John F."/>
            <person name="Glasner J."/>
            <person name="Sabat G."/>
            <person name="Splinter BonDurant S."/>
            <person name="Syed K."/>
            <person name="Yadav J."/>
            <person name="Mgbeahuruike A.C."/>
            <person name="Kovalchuk A."/>
            <person name="Asiegbu F.O."/>
            <person name="Lackner G."/>
            <person name="Hoffmeister D."/>
            <person name="Rencoret J."/>
            <person name="Gutierrez A."/>
            <person name="Sun H."/>
            <person name="Lindquist E."/>
            <person name="Barry K."/>
            <person name="Riley R."/>
            <person name="Grigoriev I.V."/>
            <person name="Henrissat B."/>
            <person name="Kues U."/>
            <person name="Berka R.M."/>
            <person name="Martinez A.T."/>
            <person name="Covert S.F."/>
            <person name="Blanchette R.A."/>
            <person name="Cullen D."/>
        </authorList>
    </citation>
    <scope>NUCLEOTIDE SEQUENCE [LARGE SCALE GENOMIC DNA]</scope>
    <source>
        <strain evidence="1 2">11061_1 CR5-6</strain>
    </source>
</reference>
<name>A0A0C3S4V8_PHLG1</name>